<sequence>MNPLLKEKLKRRERRRNRLRKRKERKRKKVPRKNLRMQRRKKEVKVKEKMPKKLRTRRKMKIFPEEICKVMELVINIINSIIAKALNHHQFKEFLVEMESEYADLLLHNKVSSLLLAYVEPRLGISRVRPLVARILAVSWCRSWEWCSQIWVPSTSTAVGMLRITV</sequence>
<accession>A0AA40ICS9</accession>
<proteinExistence type="predicted"/>
<dbReference type="EMBL" id="JAULJE010000001">
    <property type="protein sequence ID" value="KAK1346745.1"/>
    <property type="molecule type" value="Genomic_DNA"/>
</dbReference>
<evidence type="ECO:0000313" key="2">
    <source>
        <dbReference type="EMBL" id="KAK1346745.1"/>
    </source>
</evidence>
<evidence type="ECO:0000256" key="1">
    <source>
        <dbReference type="SAM" id="MobiDB-lite"/>
    </source>
</evidence>
<dbReference type="Proteomes" id="UP001177744">
    <property type="component" value="Unassembled WGS sequence"/>
</dbReference>
<feature type="compositionally biased region" description="Basic residues" evidence="1">
    <location>
        <begin position="8"/>
        <end position="32"/>
    </location>
</feature>
<feature type="region of interest" description="Disordered" evidence="1">
    <location>
        <begin position="1"/>
        <end position="32"/>
    </location>
</feature>
<keyword evidence="3" id="KW-1185">Reference proteome</keyword>
<comment type="caution">
    <text evidence="2">The sequence shown here is derived from an EMBL/GenBank/DDBJ whole genome shotgun (WGS) entry which is preliminary data.</text>
</comment>
<name>A0AA40ICS9_CNENI</name>
<reference evidence="2" key="1">
    <citation type="submission" date="2023-06" db="EMBL/GenBank/DDBJ databases">
        <title>Reference genome for the Northern bat (Eptesicus nilssonii), a most northern bat species.</title>
        <authorList>
            <person name="Laine V.N."/>
            <person name="Pulliainen A.T."/>
            <person name="Lilley T.M."/>
        </authorList>
    </citation>
    <scope>NUCLEOTIDE SEQUENCE</scope>
    <source>
        <strain evidence="2">BLF_Eptnil</strain>
        <tissue evidence="2">Kidney</tissue>
    </source>
</reference>
<organism evidence="2 3">
    <name type="scientific">Cnephaeus nilssonii</name>
    <name type="common">Northern bat</name>
    <name type="synonym">Eptesicus nilssonii</name>
    <dbReference type="NCBI Taxonomy" id="3371016"/>
    <lineage>
        <taxon>Eukaryota</taxon>
        <taxon>Metazoa</taxon>
        <taxon>Chordata</taxon>
        <taxon>Craniata</taxon>
        <taxon>Vertebrata</taxon>
        <taxon>Euteleostomi</taxon>
        <taxon>Mammalia</taxon>
        <taxon>Eutheria</taxon>
        <taxon>Laurasiatheria</taxon>
        <taxon>Chiroptera</taxon>
        <taxon>Yangochiroptera</taxon>
        <taxon>Vespertilionidae</taxon>
        <taxon>Cnephaeus</taxon>
    </lineage>
</organism>
<gene>
    <name evidence="2" type="ORF">QTO34_000605</name>
</gene>
<evidence type="ECO:0000313" key="3">
    <source>
        <dbReference type="Proteomes" id="UP001177744"/>
    </source>
</evidence>
<dbReference type="AlphaFoldDB" id="A0AA40ICS9"/>
<protein>
    <submittedName>
        <fullName evidence="2">Uncharacterized protein</fullName>
    </submittedName>
</protein>